<sequence>VSSPLPSSLNSGNPRNRVPSRTRRTRRGGASHQAAPLHTRSGRPARDVNPPREDDEQPLAQPRMLRSPPAFASPPRIRIRAGFFPVRSSPSGDHCSHFACPQLHLSWVSSPSSKDYFLLVETYDEEEGEGEPMRGVDRGKCSTKCHKKRSTTWDRYACCPGC</sequence>
<feature type="non-terminal residue" evidence="2">
    <location>
        <position position="1"/>
    </location>
</feature>
<proteinExistence type="predicted"/>
<protein>
    <submittedName>
        <fullName evidence="2">Uncharacterized protein</fullName>
    </submittedName>
</protein>
<dbReference type="AlphaFoldDB" id="A0A1D1XJ50"/>
<organism evidence="2">
    <name type="scientific">Anthurium amnicola</name>
    <dbReference type="NCBI Taxonomy" id="1678845"/>
    <lineage>
        <taxon>Eukaryota</taxon>
        <taxon>Viridiplantae</taxon>
        <taxon>Streptophyta</taxon>
        <taxon>Embryophyta</taxon>
        <taxon>Tracheophyta</taxon>
        <taxon>Spermatophyta</taxon>
        <taxon>Magnoliopsida</taxon>
        <taxon>Liliopsida</taxon>
        <taxon>Araceae</taxon>
        <taxon>Pothoideae</taxon>
        <taxon>Potheae</taxon>
        <taxon>Anthurium</taxon>
    </lineage>
</organism>
<feature type="region of interest" description="Disordered" evidence="1">
    <location>
        <begin position="1"/>
        <end position="74"/>
    </location>
</feature>
<feature type="compositionally biased region" description="Low complexity" evidence="1">
    <location>
        <begin position="1"/>
        <end position="17"/>
    </location>
</feature>
<evidence type="ECO:0000256" key="1">
    <source>
        <dbReference type="SAM" id="MobiDB-lite"/>
    </source>
</evidence>
<evidence type="ECO:0000313" key="2">
    <source>
        <dbReference type="EMBL" id="JAT42417.1"/>
    </source>
</evidence>
<reference evidence="2" key="1">
    <citation type="submission" date="2015-07" db="EMBL/GenBank/DDBJ databases">
        <title>Transcriptome Assembly of Anthurium amnicola.</title>
        <authorList>
            <person name="Suzuki J."/>
        </authorList>
    </citation>
    <scope>NUCLEOTIDE SEQUENCE</scope>
</reference>
<name>A0A1D1XJ50_9ARAE</name>
<feature type="compositionally biased region" description="Basic residues" evidence="1">
    <location>
        <begin position="18"/>
        <end position="29"/>
    </location>
</feature>
<accession>A0A1D1XJ50</accession>
<gene>
    <name evidence="2" type="ORF">g.27181</name>
</gene>
<dbReference type="EMBL" id="GDJX01025519">
    <property type="protein sequence ID" value="JAT42417.1"/>
    <property type="molecule type" value="Transcribed_RNA"/>
</dbReference>